<dbReference type="Pfam" id="PF01985">
    <property type="entry name" value="CRS1_YhbY"/>
    <property type="match status" value="1"/>
</dbReference>
<dbReference type="PANTHER" id="PTHR40065">
    <property type="entry name" value="RNA-BINDING PROTEIN YHBY"/>
    <property type="match status" value="1"/>
</dbReference>
<dbReference type="STRING" id="1437608.GCA_000771645_01195"/>
<proteinExistence type="predicted"/>
<dbReference type="GO" id="GO:0003723">
    <property type="term" value="F:RNA binding"/>
    <property type="evidence" value="ECO:0007669"/>
    <property type="project" value="UniProtKB-UniRule"/>
</dbReference>
<dbReference type="AlphaFoldDB" id="A0A087A589"/>
<keyword evidence="5" id="KW-1185">Reference proteome</keyword>
<organism evidence="4 5">
    <name type="scientific">Bifidobacterium biavatii DSM 23969</name>
    <dbReference type="NCBI Taxonomy" id="1437608"/>
    <lineage>
        <taxon>Bacteria</taxon>
        <taxon>Bacillati</taxon>
        <taxon>Actinomycetota</taxon>
        <taxon>Actinomycetes</taxon>
        <taxon>Bifidobacteriales</taxon>
        <taxon>Bifidobacteriaceae</taxon>
        <taxon>Bifidobacterium</taxon>
    </lineage>
</organism>
<evidence type="ECO:0000313" key="4">
    <source>
        <dbReference type="EMBL" id="KFI53939.1"/>
    </source>
</evidence>
<comment type="caution">
    <text evidence="4">The sequence shown here is derived from an EMBL/GenBank/DDBJ whole genome shotgun (WGS) entry which is preliminary data.</text>
</comment>
<dbReference type="SMART" id="SM01103">
    <property type="entry name" value="CRS1_YhbY"/>
    <property type="match status" value="1"/>
</dbReference>
<protein>
    <submittedName>
        <fullName evidence="4">Putative RNA-binding protein</fullName>
    </submittedName>
</protein>
<evidence type="ECO:0000256" key="1">
    <source>
        <dbReference type="ARBA" id="ARBA00022884"/>
    </source>
</evidence>
<dbReference type="SUPFAM" id="SSF75471">
    <property type="entry name" value="YhbY-like"/>
    <property type="match status" value="1"/>
</dbReference>
<dbReference type="OrthoDB" id="9797519at2"/>
<evidence type="ECO:0000256" key="2">
    <source>
        <dbReference type="PROSITE-ProRule" id="PRU00626"/>
    </source>
</evidence>
<dbReference type="Proteomes" id="UP000029108">
    <property type="component" value="Unassembled WGS sequence"/>
</dbReference>
<dbReference type="PROSITE" id="PS51295">
    <property type="entry name" value="CRM"/>
    <property type="match status" value="1"/>
</dbReference>
<dbReference type="InterPro" id="IPR035920">
    <property type="entry name" value="YhbY-like_sf"/>
</dbReference>
<sequence>MALTKKQTKQLRAMANQLKPLLYIGKNDLTDAAVKQASETMDSHELLKIAVQDGSGLTAKEAAEKLAGQIGAEVVQVIGNRFVLFRRSKRDDVEHIQLVRE</sequence>
<evidence type="ECO:0000313" key="5">
    <source>
        <dbReference type="Proteomes" id="UP000029108"/>
    </source>
</evidence>
<dbReference type="EMBL" id="JGYN01000001">
    <property type="protein sequence ID" value="KFI53939.1"/>
    <property type="molecule type" value="Genomic_DNA"/>
</dbReference>
<dbReference type="Gene3D" id="3.30.110.60">
    <property type="entry name" value="YhbY-like"/>
    <property type="match status" value="1"/>
</dbReference>
<dbReference type="RefSeq" id="WP_033495141.1">
    <property type="nucleotide sequence ID" value="NZ_JDUU01000023.1"/>
</dbReference>
<accession>A0A087A589</accession>
<evidence type="ECO:0000259" key="3">
    <source>
        <dbReference type="PROSITE" id="PS51295"/>
    </source>
</evidence>
<feature type="domain" description="CRM" evidence="3">
    <location>
        <begin position="1"/>
        <end position="97"/>
    </location>
</feature>
<keyword evidence="1 2" id="KW-0694">RNA-binding</keyword>
<dbReference type="PANTHER" id="PTHR40065:SF3">
    <property type="entry name" value="RNA-BINDING PROTEIN YHBY"/>
    <property type="match status" value="1"/>
</dbReference>
<gene>
    <name evidence="4" type="ORF">BBIA_1288</name>
</gene>
<reference evidence="4 5" key="1">
    <citation type="submission" date="2014-03" db="EMBL/GenBank/DDBJ databases">
        <title>Genomics of Bifidobacteria.</title>
        <authorList>
            <person name="Ventura M."/>
            <person name="Milani C."/>
            <person name="Lugli G.A."/>
        </authorList>
    </citation>
    <scope>NUCLEOTIDE SEQUENCE [LARGE SCALE GENOMIC DNA]</scope>
    <source>
        <strain evidence="4 5">DSM 23969</strain>
    </source>
</reference>
<dbReference type="InterPro" id="IPR051925">
    <property type="entry name" value="RNA-binding_domain"/>
</dbReference>
<dbReference type="eggNOG" id="COG1534">
    <property type="taxonomic scope" value="Bacteria"/>
</dbReference>
<name>A0A087A589_9BIFI</name>
<dbReference type="InterPro" id="IPR001890">
    <property type="entry name" value="RNA-binding_CRM"/>
</dbReference>